<dbReference type="AlphaFoldDB" id="A0A8H3UCQ9"/>
<evidence type="ECO:0000256" key="1">
    <source>
        <dbReference type="SAM" id="Phobius"/>
    </source>
</evidence>
<keyword evidence="1" id="KW-0472">Membrane</keyword>
<dbReference type="EMBL" id="WNWS01000420">
    <property type="protein sequence ID" value="KAE9968132.1"/>
    <property type="molecule type" value="Genomic_DNA"/>
</dbReference>
<keyword evidence="1" id="KW-1133">Transmembrane helix</keyword>
<name>A0A8H3UCQ9_VENIN</name>
<keyword evidence="1" id="KW-0812">Transmembrane</keyword>
<feature type="transmembrane region" description="Helical" evidence="1">
    <location>
        <begin position="368"/>
        <end position="388"/>
    </location>
</feature>
<comment type="caution">
    <text evidence="2">The sequence shown here is derived from an EMBL/GenBank/DDBJ whole genome shotgun (WGS) entry which is preliminary data.</text>
</comment>
<dbReference type="Proteomes" id="UP000447873">
    <property type="component" value="Unassembled WGS sequence"/>
</dbReference>
<reference evidence="2 3" key="1">
    <citation type="submission" date="2018-12" db="EMBL/GenBank/DDBJ databases">
        <title>Venturia inaequalis Genome Resource.</title>
        <authorList>
            <person name="Lichtner F.J."/>
        </authorList>
    </citation>
    <scope>NUCLEOTIDE SEQUENCE [LARGE SCALE GENOMIC DNA]</scope>
    <source>
        <strain evidence="2 3">120213</strain>
    </source>
</reference>
<proteinExistence type="predicted"/>
<gene>
    <name evidence="2" type="ORF">EG328_007772</name>
</gene>
<organism evidence="2 3">
    <name type="scientific">Venturia inaequalis</name>
    <name type="common">Apple scab fungus</name>
    <dbReference type="NCBI Taxonomy" id="5025"/>
    <lineage>
        <taxon>Eukaryota</taxon>
        <taxon>Fungi</taxon>
        <taxon>Dikarya</taxon>
        <taxon>Ascomycota</taxon>
        <taxon>Pezizomycotina</taxon>
        <taxon>Dothideomycetes</taxon>
        <taxon>Pleosporomycetidae</taxon>
        <taxon>Venturiales</taxon>
        <taxon>Venturiaceae</taxon>
        <taxon>Venturia</taxon>
    </lineage>
</organism>
<protein>
    <submittedName>
        <fullName evidence="2">Uncharacterized protein</fullName>
    </submittedName>
</protein>
<accession>A0A8H3UCQ9</accession>
<evidence type="ECO:0000313" key="3">
    <source>
        <dbReference type="Proteomes" id="UP000447873"/>
    </source>
</evidence>
<sequence length="391" mass="43944">MDDEEVKKSLASLQRAISRSSDQLVSMEAERHSMLLRTRHRLYGLSMKTLQAFITLMTCSHDRKVLSAQCDLVRDALEAVTTGFNQAMDSYQDLALRLRELHDEAIAPQLLELPKLKALLDGQLLIVEGQVPIAADEVQQVWTRLEKLVIEKQASFDKSRQRHQAAEHAYKTGGISSVVGTAAAVSALWFPPALLIAAPAIAVTYSAFLASGVCKWIGNSAEQETARLRDEIKLKADAFQRLHARSNEIKSNRRQLERGIQELEHLGRSAQELFTSSSECHSVLATDKARSAMHILATSEMAAFRDSFDNVCTSDDINAEICAVGWKFWHAATEVCQSSTLPLSDREHSQKMLDHLQQRLRHLSPVRLHNRTVHICIFFLVLFLAWLARRI</sequence>
<evidence type="ECO:0000313" key="2">
    <source>
        <dbReference type="EMBL" id="KAE9968132.1"/>
    </source>
</evidence>